<keyword evidence="3" id="KW-1185">Reference proteome</keyword>
<dbReference type="EnsemblPlants" id="AET1Gv20774400.7">
    <property type="protein sequence ID" value="AET1Gv20774400.7"/>
    <property type="gene ID" value="AET1Gv20774400"/>
</dbReference>
<reference evidence="3" key="2">
    <citation type="journal article" date="2017" name="Nat. Plants">
        <title>The Aegilops tauschii genome reveals multiple impacts of transposons.</title>
        <authorList>
            <person name="Zhao G."/>
            <person name="Zou C."/>
            <person name="Li K."/>
            <person name="Wang K."/>
            <person name="Li T."/>
            <person name="Gao L."/>
            <person name="Zhang X."/>
            <person name="Wang H."/>
            <person name="Yang Z."/>
            <person name="Liu X."/>
            <person name="Jiang W."/>
            <person name="Mao L."/>
            <person name="Kong X."/>
            <person name="Jiao Y."/>
            <person name="Jia J."/>
        </authorList>
    </citation>
    <scope>NUCLEOTIDE SEQUENCE [LARGE SCALE GENOMIC DNA]</scope>
    <source>
        <strain evidence="3">cv. AL8/78</strain>
    </source>
</reference>
<organism evidence="2 3">
    <name type="scientific">Aegilops tauschii subsp. strangulata</name>
    <name type="common">Goatgrass</name>
    <dbReference type="NCBI Taxonomy" id="200361"/>
    <lineage>
        <taxon>Eukaryota</taxon>
        <taxon>Viridiplantae</taxon>
        <taxon>Streptophyta</taxon>
        <taxon>Embryophyta</taxon>
        <taxon>Tracheophyta</taxon>
        <taxon>Spermatophyta</taxon>
        <taxon>Magnoliopsida</taxon>
        <taxon>Liliopsida</taxon>
        <taxon>Poales</taxon>
        <taxon>Poaceae</taxon>
        <taxon>BOP clade</taxon>
        <taxon>Pooideae</taxon>
        <taxon>Triticodae</taxon>
        <taxon>Triticeae</taxon>
        <taxon>Triticinae</taxon>
        <taxon>Aegilops</taxon>
    </lineage>
</organism>
<evidence type="ECO:0000313" key="2">
    <source>
        <dbReference type="EnsemblPlants" id="AET1Gv20774400.7"/>
    </source>
</evidence>
<evidence type="ECO:0000313" key="3">
    <source>
        <dbReference type="Proteomes" id="UP000015105"/>
    </source>
</evidence>
<protein>
    <submittedName>
        <fullName evidence="2">Uncharacterized protein</fullName>
    </submittedName>
</protein>
<keyword evidence="1" id="KW-0472">Membrane</keyword>
<sequence length="83" mass="9423">MHMIRVHNSLNWPCHRSNLQLLYHALLGTAIFVVVLFSASIPFSVTNSASDYSLLAMKPDQCIYILHIIAYLIMLSTNFSAQR</sequence>
<feature type="transmembrane region" description="Helical" evidence="1">
    <location>
        <begin position="63"/>
        <end position="81"/>
    </location>
</feature>
<accession>A0A452ZH40</accession>
<reference evidence="2" key="5">
    <citation type="journal article" date="2021" name="G3 (Bethesda)">
        <title>Aegilops tauschii genome assembly Aet v5.0 features greater sequence contiguity and improved annotation.</title>
        <authorList>
            <person name="Wang L."/>
            <person name="Zhu T."/>
            <person name="Rodriguez J.C."/>
            <person name="Deal K.R."/>
            <person name="Dubcovsky J."/>
            <person name="McGuire P.E."/>
            <person name="Lux T."/>
            <person name="Spannagl M."/>
            <person name="Mayer K.F.X."/>
            <person name="Baldrich P."/>
            <person name="Meyers B.C."/>
            <person name="Huo N."/>
            <person name="Gu Y.Q."/>
            <person name="Zhou H."/>
            <person name="Devos K.M."/>
            <person name="Bennetzen J.L."/>
            <person name="Unver T."/>
            <person name="Budak H."/>
            <person name="Gulick P.J."/>
            <person name="Galiba G."/>
            <person name="Kalapos B."/>
            <person name="Nelson D.R."/>
            <person name="Li P."/>
            <person name="You F.M."/>
            <person name="Luo M.C."/>
            <person name="Dvorak J."/>
        </authorList>
    </citation>
    <scope>NUCLEOTIDE SEQUENCE [LARGE SCALE GENOMIC DNA]</scope>
    <source>
        <strain evidence="2">cv. AL8/78</strain>
    </source>
</reference>
<proteinExistence type="predicted"/>
<dbReference type="Proteomes" id="UP000015105">
    <property type="component" value="Chromosome 1D"/>
</dbReference>
<keyword evidence="1" id="KW-1133">Transmembrane helix</keyword>
<keyword evidence="1" id="KW-0812">Transmembrane</keyword>
<reference evidence="3" key="1">
    <citation type="journal article" date="2014" name="Science">
        <title>Ancient hybridizations among the ancestral genomes of bread wheat.</title>
        <authorList>
            <consortium name="International Wheat Genome Sequencing Consortium,"/>
            <person name="Marcussen T."/>
            <person name="Sandve S.R."/>
            <person name="Heier L."/>
            <person name="Spannagl M."/>
            <person name="Pfeifer M."/>
            <person name="Jakobsen K.S."/>
            <person name="Wulff B.B."/>
            <person name="Steuernagel B."/>
            <person name="Mayer K.F."/>
            <person name="Olsen O.A."/>
        </authorList>
    </citation>
    <scope>NUCLEOTIDE SEQUENCE [LARGE SCALE GENOMIC DNA]</scope>
    <source>
        <strain evidence="3">cv. AL8/78</strain>
    </source>
</reference>
<name>A0A452ZH40_AEGTS</name>
<dbReference type="AlphaFoldDB" id="A0A452ZH40"/>
<dbReference type="Gramene" id="AET1Gv20774400.7">
    <property type="protein sequence ID" value="AET1Gv20774400.7"/>
    <property type="gene ID" value="AET1Gv20774400"/>
</dbReference>
<reference evidence="2" key="3">
    <citation type="journal article" date="2017" name="Nature">
        <title>Genome sequence of the progenitor of the wheat D genome Aegilops tauschii.</title>
        <authorList>
            <person name="Luo M.C."/>
            <person name="Gu Y.Q."/>
            <person name="Puiu D."/>
            <person name="Wang H."/>
            <person name="Twardziok S.O."/>
            <person name="Deal K.R."/>
            <person name="Huo N."/>
            <person name="Zhu T."/>
            <person name="Wang L."/>
            <person name="Wang Y."/>
            <person name="McGuire P.E."/>
            <person name="Liu S."/>
            <person name="Long H."/>
            <person name="Ramasamy R.K."/>
            <person name="Rodriguez J.C."/>
            <person name="Van S.L."/>
            <person name="Yuan L."/>
            <person name="Wang Z."/>
            <person name="Xia Z."/>
            <person name="Xiao L."/>
            <person name="Anderson O.D."/>
            <person name="Ouyang S."/>
            <person name="Liang Y."/>
            <person name="Zimin A.V."/>
            <person name="Pertea G."/>
            <person name="Qi P."/>
            <person name="Bennetzen J.L."/>
            <person name="Dai X."/>
            <person name="Dawson M.W."/>
            <person name="Muller H.G."/>
            <person name="Kugler K."/>
            <person name="Rivarola-Duarte L."/>
            <person name="Spannagl M."/>
            <person name="Mayer K.F.X."/>
            <person name="Lu F.H."/>
            <person name="Bevan M.W."/>
            <person name="Leroy P."/>
            <person name="Li P."/>
            <person name="You F.M."/>
            <person name="Sun Q."/>
            <person name="Liu Z."/>
            <person name="Lyons E."/>
            <person name="Wicker T."/>
            <person name="Salzberg S.L."/>
            <person name="Devos K.M."/>
            <person name="Dvorak J."/>
        </authorList>
    </citation>
    <scope>NUCLEOTIDE SEQUENCE [LARGE SCALE GENOMIC DNA]</scope>
    <source>
        <strain evidence="2">cv. AL8/78</strain>
    </source>
</reference>
<reference evidence="2" key="4">
    <citation type="submission" date="2019-03" db="UniProtKB">
        <authorList>
            <consortium name="EnsemblPlants"/>
        </authorList>
    </citation>
    <scope>IDENTIFICATION</scope>
</reference>
<evidence type="ECO:0000256" key="1">
    <source>
        <dbReference type="SAM" id="Phobius"/>
    </source>
</evidence>
<feature type="transmembrane region" description="Helical" evidence="1">
    <location>
        <begin position="21"/>
        <end position="43"/>
    </location>
</feature>